<protein>
    <submittedName>
        <fullName evidence="2">Glycosyltransferase family 2 protein</fullName>
    </submittedName>
</protein>
<dbReference type="KEGG" id="salk:FBQ74_15265"/>
<dbReference type="AlphaFoldDB" id="A0A5B7YHE5"/>
<accession>A0A5B7YHE5</accession>
<dbReference type="PANTHER" id="PTHR43685:SF2">
    <property type="entry name" value="GLYCOSYLTRANSFERASE 2-LIKE DOMAIN-CONTAINING PROTEIN"/>
    <property type="match status" value="1"/>
</dbReference>
<name>A0A5B7YHE5_9ALTE</name>
<dbReference type="GO" id="GO:0016740">
    <property type="term" value="F:transferase activity"/>
    <property type="evidence" value="ECO:0007669"/>
    <property type="project" value="UniProtKB-KW"/>
</dbReference>
<dbReference type="InterPro" id="IPR029044">
    <property type="entry name" value="Nucleotide-diphossugar_trans"/>
</dbReference>
<dbReference type="SUPFAM" id="SSF53448">
    <property type="entry name" value="Nucleotide-diphospho-sugar transferases"/>
    <property type="match status" value="1"/>
</dbReference>
<sequence>MQITSTRMHYSIKCWRSLTVLNRLPACLFQTRSRPHSSIGGSSMNKPEFSVVIPLYNNAEQIINAIESVQLQKYPVDEIIVVDDGSTDNGAERIAQANLPKVRLISQNNQGVAVARNTGVAHAKNPYIAFMNANDQWMPFFTEEMAMLITHFPEAEFYASRYQCIDQHGMCADARIRLPYVNPYGMLIDNYFSVASRGDTPFVMSSSVIKKTLFVETGGFPAGESAGEDQELFVKVALKGPIAYSPNVHVRYYRVAGKHVAETTAPVRECPFSARLGLRLKNSQMDEQLQRDIERYCAAHLCHVARQNLLAGHYANALALLNDTRANRKPVYKLLFGSLALMGLIQQQVRAPARWFKHSN</sequence>
<reference evidence="2 3" key="1">
    <citation type="submission" date="2019-04" db="EMBL/GenBank/DDBJ databases">
        <title>Salinimonas iocasae sp. nov., a halophilic bacterium isolated from the outer tube casing of tubeworms in Okinawa Trough.</title>
        <authorList>
            <person name="Zhang H."/>
            <person name="Wang H."/>
            <person name="Li C."/>
        </authorList>
    </citation>
    <scope>NUCLEOTIDE SEQUENCE [LARGE SCALE GENOMIC DNA]</scope>
    <source>
        <strain evidence="2 3">KX18D6</strain>
    </source>
</reference>
<dbReference type="Gene3D" id="3.90.550.10">
    <property type="entry name" value="Spore Coat Polysaccharide Biosynthesis Protein SpsA, Chain A"/>
    <property type="match status" value="1"/>
</dbReference>
<evidence type="ECO:0000313" key="2">
    <source>
        <dbReference type="EMBL" id="QCZ94740.1"/>
    </source>
</evidence>
<dbReference type="OrthoDB" id="9802649at2"/>
<evidence type="ECO:0000313" key="3">
    <source>
        <dbReference type="Proteomes" id="UP000304912"/>
    </source>
</evidence>
<proteinExistence type="predicted"/>
<dbReference type="PANTHER" id="PTHR43685">
    <property type="entry name" value="GLYCOSYLTRANSFERASE"/>
    <property type="match status" value="1"/>
</dbReference>
<feature type="domain" description="Glycosyltransferase 2-like" evidence="1">
    <location>
        <begin position="50"/>
        <end position="166"/>
    </location>
</feature>
<dbReference type="CDD" id="cd00761">
    <property type="entry name" value="Glyco_tranf_GTA_type"/>
    <property type="match status" value="1"/>
</dbReference>
<gene>
    <name evidence="2" type="ORF">FBQ74_15265</name>
</gene>
<dbReference type="EMBL" id="CP039852">
    <property type="protein sequence ID" value="QCZ94740.1"/>
    <property type="molecule type" value="Genomic_DNA"/>
</dbReference>
<dbReference type="InterPro" id="IPR050834">
    <property type="entry name" value="Glycosyltransf_2"/>
</dbReference>
<organism evidence="2 3">
    <name type="scientific">Salinimonas iocasae</name>
    <dbReference type="NCBI Taxonomy" id="2572577"/>
    <lineage>
        <taxon>Bacteria</taxon>
        <taxon>Pseudomonadati</taxon>
        <taxon>Pseudomonadota</taxon>
        <taxon>Gammaproteobacteria</taxon>
        <taxon>Alteromonadales</taxon>
        <taxon>Alteromonadaceae</taxon>
        <taxon>Alteromonas/Salinimonas group</taxon>
        <taxon>Salinimonas</taxon>
    </lineage>
</organism>
<evidence type="ECO:0000259" key="1">
    <source>
        <dbReference type="Pfam" id="PF00535"/>
    </source>
</evidence>
<dbReference type="Pfam" id="PF00535">
    <property type="entry name" value="Glycos_transf_2"/>
    <property type="match status" value="1"/>
</dbReference>
<dbReference type="Proteomes" id="UP000304912">
    <property type="component" value="Chromosome"/>
</dbReference>
<keyword evidence="3" id="KW-1185">Reference proteome</keyword>
<keyword evidence="2" id="KW-0808">Transferase</keyword>
<dbReference type="InterPro" id="IPR001173">
    <property type="entry name" value="Glyco_trans_2-like"/>
</dbReference>